<keyword evidence="4" id="KW-1185">Reference proteome</keyword>
<protein>
    <submittedName>
        <fullName evidence="3">Uncharacterized protein</fullName>
    </submittedName>
</protein>
<feature type="compositionally biased region" description="Basic and acidic residues" evidence="1">
    <location>
        <begin position="161"/>
        <end position="170"/>
    </location>
</feature>
<proteinExistence type="predicted"/>
<reference evidence="3 4" key="1">
    <citation type="journal article" date="2018" name="J. Allergy Clin. Immunol.">
        <title>High-quality assembly of Dermatophagoides pteronyssinus genome and transcriptome reveals a wide range of novel allergens.</title>
        <authorList>
            <person name="Liu X.Y."/>
            <person name="Yang K.Y."/>
            <person name="Wang M.Q."/>
            <person name="Kwok J.S."/>
            <person name="Zeng X."/>
            <person name="Yang Z."/>
            <person name="Xiao X.J."/>
            <person name="Lau C.P."/>
            <person name="Li Y."/>
            <person name="Huang Z.M."/>
            <person name="Ba J.G."/>
            <person name="Yim A.K."/>
            <person name="Ouyang C.Y."/>
            <person name="Ngai S.M."/>
            <person name="Chan T.F."/>
            <person name="Leung E.L."/>
            <person name="Liu L."/>
            <person name="Liu Z.G."/>
            <person name="Tsui S.K."/>
        </authorList>
    </citation>
    <scope>NUCLEOTIDE SEQUENCE [LARGE SCALE GENOMIC DNA]</scope>
    <source>
        <strain evidence="3">Derp</strain>
    </source>
</reference>
<sequence length="170" mass="19938">MIMSTMIIRLFLVANLDQEEDTNRLLSDFYTTLLDGHQDISWFDGPVLPKVTALANDYGDDNYLGDVVDNEQTGYDQENLIQPSLIPYPYMNYRQQQQQQQQPIDNFDDTTTTIFDNPTLMNILLANYLTTHQQQNDFENQDLNRIPILRQTNDDDDNEYDEKPIENLYN</sequence>
<dbReference type="EMBL" id="NJHN03000037">
    <property type="protein sequence ID" value="KAH9422083.1"/>
    <property type="molecule type" value="Genomic_DNA"/>
</dbReference>
<reference evidence="3 4" key="2">
    <citation type="journal article" date="2022" name="Mol. Biol. Evol.">
        <title>Comparative Genomics Reveals Insights into the Divergent Evolution of Astigmatic Mites and Household Pest Adaptations.</title>
        <authorList>
            <person name="Xiong Q."/>
            <person name="Wan A.T."/>
            <person name="Liu X."/>
            <person name="Fung C.S."/>
            <person name="Xiao X."/>
            <person name="Malainual N."/>
            <person name="Hou J."/>
            <person name="Wang L."/>
            <person name="Wang M."/>
            <person name="Yang K.Y."/>
            <person name="Cui Y."/>
            <person name="Leung E.L."/>
            <person name="Nong W."/>
            <person name="Shin S.K."/>
            <person name="Au S.W."/>
            <person name="Jeong K.Y."/>
            <person name="Chew F.T."/>
            <person name="Hui J.H."/>
            <person name="Leung T.F."/>
            <person name="Tungtrongchitr A."/>
            <person name="Zhong N."/>
            <person name="Liu Z."/>
            <person name="Tsui S.K."/>
        </authorList>
    </citation>
    <scope>NUCLEOTIDE SEQUENCE [LARGE SCALE GENOMIC DNA]</scope>
    <source>
        <strain evidence="3">Derp</strain>
    </source>
</reference>
<feature type="signal peptide" evidence="2">
    <location>
        <begin position="1"/>
        <end position="18"/>
    </location>
</feature>
<comment type="caution">
    <text evidence="3">The sequence shown here is derived from an EMBL/GenBank/DDBJ whole genome shotgun (WGS) entry which is preliminary data.</text>
</comment>
<feature type="chain" id="PRO_5046739293" evidence="2">
    <location>
        <begin position="19"/>
        <end position="170"/>
    </location>
</feature>
<evidence type="ECO:0000256" key="2">
    <source>
        <dbReference type="SAM" id="SignalP"/>
    </source>
</evidence>
<name>A0ABQ8JHK3_DERPT</name>
<keyword evidence="2" id="KW-0732">Signal</keyword>
<evidence type="ECO:0000313" key="3">
    <source>
        <dbReference type="EMBL" id="KAH9422083.1"/>
    </source>
</evidence>
<evidence type="ECO:0000313" key="4">
    <source>
        <dbReference type="Proteomes" id="UP000887458"/>
    </source>
</evidence>
<feature type="region of interest" description="Disordered" evidence="1">
    <location>
        <begin position="147"/>
        <end position="170"/>
    </location>
</feature>
<evidence type="ECO:0000256" key="1">
    <source>
        <dbReference type="SAM" id="MobiDB-lite"/>
    </source>
</evidence>
<organism evidence="3 4">
    <name type="scientific">Dermatophagoides pteronyssinus</name>
    <name type="common">European house dust mite</name>
    <dbReference type="NCBI Taxonomy" id="6956"/>
    <lineage>
        <taxon>Eukaryota</taxon>
        <taxon>Metazoa</taxon>
        <taxon>Ecdysozoa</taxon>
        <taxon>Arthropoda</taxon>
        <taxon>Chelicerata</taxon>
        <taxon>Arachnida</taxon>
        <taxon>Acari</taxon>
        <taxon>Acariformes</taxon>
        <taxon>Sarcoptiformes</taxon>
        <taxon>Astigmata</taxon>
        <taxon>Psoroptidia</taxon>
        <taxon>Analgoidea</taxon>
        <taxon>Pyroglyphidae</taxon>
        <taxon>Dermatophagoidinae</taxon>
        <taxon>Dermatophagoides</taxon>
    </lineage>
</organism>
<dbReference type="Proteomes" id="UP000887458">
    <property type="component" value="Unassembled WGS sequence"/>
</dbReference>
<gene>
    <name evidence="3" type="ORF">DERP_002375</name>
</gene>
<accession>A0ABQ8JHK3</accession>